<feature type="compositionally biased region" description="Low complexity" evidence="1">
    <location>
        <begin position="299"/>
        <end position="310"/>
    </location>
</feature>
<feature type="compositionally biased region" description="Pro residues" evidence="1">
    <location>
        <begin position="323"/>
        <end position="338"/>
    </location>
</feature>
<dbReference type="GO" id="GO:0004062">
    <property type="term" value="F:aryl sulfotransferase activity"/>
    <property type="evidence" value="ECO:0007669"/>
    <property type="project" value="InterPro"/>
</dbReference>
<dbReference type="EMBL" id="GL833121">
    <property type="protein sequence ID" value="EGB12243.1"/>
    <property type="molecule type" value="Genomic_DNA"/>
</dbReference>
<dbReference type="InterPro" id="IPR010262">
    <property type="entry name" value="Arylsulfotransferase_bact"/>
</dbReference>
<dbReference type="InterPro" id="IPR029063">
    <property type="entry name" value="SAM-dependent_MTases_sf"/>
</dbReference>
<dbReference type="KEGG" id="aaf:AURANDRAFT_61356"/>
<dbReference type="InParanoid" id="F0XY26"/>
<dbReference type="OrthoDB" id="5427350at2759"/>
<evidence type="ECO:0000256" key="1">
    <source>
        <dbReference type="SAM" id="MobiDB-lite"/>
    </source>
</evidence>
<evidence type="ECO:0000313" key="2">
    <source>
        <dbReference type="EMBL" id="EGB12243.1"/>
    </source>
</evidence>
<protein>
    <submittedName>
        <fullName evidence="2">Uncharacterized protein</fullName>
    </submittedName>
</protein>
<name>F0XY26_AURAN</name>
<organism evidence="3">
    <name type="scientific">Aureococcus anophagefferens</name>
    <name type="common">Harmful bloom alga</name>
    <dbReference type="NCBI Taxonomy" id="44056"/>
    <lineage>
        <taxon>Eukaryota</taxon>
        <taxon>Sar</taxon>
        <taxon>Stramenopiles</taxon>
        <taxon>Ochrophyta</taxon>
        <taxon>Pelagophyceae</taxon>
        <taxon>Pelagomonadales</taxon>
        <taxon>Pelagomonadaceae</taxon>
        <taxon>Aureococcus</taxon>
    </lineage>
</organism>
<dbReference type="Pfam" id="PF05935">
    <property type="entry name" value="Arylsulfotrans"/>
    <property type="match status" value="1"/>
</dbReference>
<dbReference type="GeneID" id="20223430"/>
<feature type="region of interest" description="Disordered" evidence="1">
    <location>
        <begin position="299"/>
        <end position="340"/>
    </location>
</feature>
<dbReference type="RefSeq" id="XP_009033313.1">
    <property type="nucleotide sequence ID" value="XM_009035065.1"/>
</dbReference>
<reference evidence="2 3" key="1">
    <citation type="journal article" date="2011" name="Proc. Natl. Acad. Sci. U.S.A.">
        <title>Niche of harmful alga Aureococcus anophagefferens revealed through ecogenomics.</title>
        <authorList>
            <person name="Gobler C.J."/>
            <person name="Berry D.L."/>
            <person name="Dyhrman S.T."/>
            <person name="Wilhelm S.W."/>
            <person name="Salamov A."/>
            <person name="Lobanov A.V."/>
            <person name="Zhang Y."/>
            <person name="Collier J.L."/>
            <person name="Wurch L.L."/>
            <person name="Kustka A.B."/>
            <person name="Dill B.D."/>
            <person name="Shah M."/>
            <person name="VerBerkmoes N.C."/>
            <person name="Kuo A."/>
            <person name="Terry A."/>
            <person name="Pangilinan J."/>
            <person name="Lindquist E.A."/>
            <person name="Lucas S."/>
            <person name="Paulsen I.T."/>
            <person name="Hattenrath-Lehmann T.K."/>
            <person name="Talmage S.C."/>
            <person name="Walker E.A."/>
            <person name="Koch F."/>
            <person name="Burson A.M."/>
            <person name="Marcoval M.A."/>
            <person name="Tang Y.Z."/>
            <person name="Lecleir G.R."/>
            <person name="Coyne K.J."/>
            <person name="Berg G.M."/>
            <person name="Bertrand E.M."/>
            <person name="Saito M.A."/>
            <person name="Gladyshev V.N."/>
            <person name="Grigoriev I.V."/>
        </authorList>
    </citation>
    <scope>NUCLEOTIDE SEQUENCE [LARGE SCALE GENOMIC DNA]</scope>
    <source>
        <strain evidence="3">CCMP 1984</strain>
    </source>
</reference>
<keyword evidence="3" id="KW-1185">Reference proteome</keyword>
<dbReference type="SUPFAM" id="SSF53335">
    <property type="entry name" value="S-adenosyl-L-methionine-dependent methyltransferases"/>
    <property type="match status" value="1"/>
</dbReference>
<accession>F0XY26</accession>
<evidence type="ECO:0000313" key="3">
    <source>
        <dbReference type="Proteomes" id="UP000002729"/>
    </source>
</evidence>
<dbReference type="Proteomes" id="UP000002729">
    <property type="component" value="Unassembled WGS sequence"/>
</dbReference>
<sequence length="732" mass="79014">MTWRNLKMIYVRAVAPQPAPAGLSAAAVSEPPWPEPQPRVEAMEIFAGSGSMSRALRDGGASVVATCENDPRKAGALANSLPGVHNYGDIHDDSIVGHLSVMLPSPYVPIGGPAPRRRGAVAVVLVAAALVVALQLPRLRTAAPSLATTSASAAGAEEVGFEKITIYADDLLAHENVCYWVKRTMMVQDCYNVPETLLSTMLPRQIVVRFQRERVERSIGEQASEGYVAFNLQRQDRTSQAVLTCSWLVVMTLLGEIRTIVPFGTWAAADDDFVGPMDDAPLLDDGYIPPMGAADDFGAAPADDFGAAPAPDGPARRRAQGPAPGPPPGDDGFVPPPFSGDDDATGAGYYGSGGFKSWNDREFLIAAGVDTSWDGYLYKFDWRTGNFTLLLDEMVDVHDAQRAADGDRAWVLLSGEYEFGEVSLDGDATELETKVERVASANLDFNHLQLVDDDAHAVISSRTDSTIYKCDPAADQSPKVWALGGPDGDYDIVGLDGTVYPAGDSYWSGQHNAEYIGDDEYAMFNNNWPVGVGPTNNSELLVVHLDPADTYATVVWSYDTNTKTEEYGDNDLLPTGNMLGCWWQTVSRSVEDDYECKIVEVVRDTSELAVEIEFFGGEECTAGTCLVNASWYTYSVERFFSRPLVYDVTCADGFLAFTTQDTFKRSDAQAGTFQVYDAADDLVVDAVAFSYVAHWRPTYLNASIGATAGFAGHLVVANAFGTNRTVAFSCAS</sequence>
<proteinExistence type="predicted"/>
<gene>
    <name evidence="2" type="ORF">AURANDRAFT_61356</name>
</gene>
<dbReference type="AlphaFoldDB" id="F0XY26"/>